<dbReference type="AlphaFoldDB" id="A0A7I8W589"/>
<dbReference type="Proteomes" id="UP000549394">
    <property type="component" value="Unassembled WGS sequence"/>
</dbReference>
<keyword evidence="2" id="KW-0539">Nucleus</keyword>
<protein>
    <submittedName>
        <fullName evidence="5">DgyrCDS11745</fullName>
    </submittedName>
</protein>
<dbReference type="Pfam" id="PF18037">
    <property type="entry name" value="Ubiquitin_5"/>
    <property type="match status" value="1"/>
</dbReference>
<dbReference type="InterPro" id="IPR029071">
    <property type="entry name" value="Ubiquitin-like_domsf"/>
</dbReference>
<dbReference type="PANTHER" id="PTHR23010">
    <property type="entry name" value="MIDNOLIN"/>
    <property type="match status" value="1"/>
</dbReference>
<keyword evidence="6" id="KW-1185">Reference proteome</keyword>
<proteinExistence type="predicted"/>
<evidence type="ECO:0000313" key="5">
    <source>
        <dbReference type="EMBL" id="CAD5123391.1"/>
    </source>
</evidence>
<dbReference type="Gene3D" id="3.10.20.90">
    <property type="entry name" value="Phosphatidylinositol 3-kinase Catalytic Subunit, Chain A, domain 1"/>
    <property type="match status" value="1"/>
</dbReference>
<dbReference type="InterPro" id="IPR000626">
    <property type="entry name" value="Ubiquitin-like_dom"/>
</dbReference>
<dbReference type="GO" id="GO:0005634">
    <property type="term" value="C:nucleus"/>
    <property type="evidence" value="ECO:0007669"/>
    <property type="project" value="UniProtKB-SubCell"/>
</dbReference>
<dbReference type="PROSITE" id="PS50053">
    <property type="entry name" value="UBIQUITIN_2"/>
    <property type="match status" value="1"/>
</dbReference>
<dbReference type="InterPro" id="IPR041207">
    <property type="entry name" value="NUB1_ubiquitin-like_dom"/>
</dbReference>
<evidence type="ECO:0000256" key="2">
    <source>
        <dbReference type="ARBA" id="ARBA00023242"/>
    </source>
</evidence>
<dbReference type="PANTHER" id="PTHR23010:SF1">
    <property type="entry name" value="MIDNOLIN"/>
    <property type="match status" value="1"/>
</dbReference>
<evidence type="ECO:0000313" key="6">
    <source>
        <dbReference type="Proteomes" id="UP000549394"/>
    </source>
</evidence>
<comment type="subcellular location">
    <subcellularLocation>
        <location evidence="1">Nucleus</location>
    </subcellularLocation>
</comment>
<dbReference type="OrthoDB" id="1916003at2759"/>
<sequence length="246" mass="27586">MNVNLIICPSTGGEYRLSVDLGENVNDLRRSVASKFRLDAERIRLIYNDRNLTTGTLEENDVGENSKIILLPCLRSGLVPKSVESTSVQIAEALKTLSGKQIDDFLCGRKPLNLRLILGGHFVYVQLQLSSTSKCPKQPSRIEDVRCHGSGVFSGTFSGTVRSPKSKNGASLVAGILNDILFSQRRRRDDQMTGEIRRAASRHSSPDKQRRVEDDQTRSKMAALKEALVERRRKKRKFSPYDRLLV</sequence>
<feature type="compositionally biased region" description="Basic and acidic residues" evidence="3">
    <location>
        <begin position="196"/>
        <end position="218"/>
    </location>
</feature>
<accession>A0A7I8W589</accession>
<dbReference type="InterPro" id="IPR039336">
    <property type="entry name" value="Midnolin"/>
</dbReference>
<organism evidence="5 6">
    <name type="scientific">Dimorphilus gyrociliatus</name>
    <dbReference type="NCBI Taxonomy" id="2664684"/>
    <lineage>
        <taxon>Eukaryota</taxon>
        <taxon>Metazoa</taxon>
        <taxon>Spiralia</taxon>
        <taxon>Lophotrochozoa</taxon>
        <taxon>Annelida</taxon>
        <taxon>Polychaeta</taxon>
        <taxon>Polychaeta incertae sedis</taxon>
        <taxon>Dinophilidae</taxon>
        <taxon>Dimorphilus</taxon>
    </lineage>
</organism>
<evidence type="ECO:0000259" key="4">
    <source>
        <dbReference type="PROSITE" id="PS50053"/>
    </source>
</evidence>
<feature type="domain" description="Ubiquitin-like" evidence="4">
    <location>
        <begin position="3"/>
        <end position="77"/>
    </location>
</feature>
<name>A0A7I8W589_9ANNE</name>
<dbReference type="EMBL" id="CAJFCJ010000019">
    <property type="protein sequence ID" value="CAD5123391.1"/>
    <property type="molecule type" value="Genomic_DNA"/>
</dbReference>
<evidence type="ECO:0000256" key="1">
    <source>
        <dbReference type="ARBA" id="ARBA00004123"/>
    </source>
</evidence>
<dbReference type="SUPFAM" id="SSF54236">
    <property type="entry name" value="Ubiquitin-like"/>
    <property type="match status" value="1"/>
</dbReference>
<gene>
    <name evidence="5" type="ORF">DGYR_LOCUS11075</name>
</gene>
<evidence type="ECO:0000256" key="3">
    <source>
        <dbReference type="SAM" id="MobiDB-lite"/>
    </source>
</evidence>
<comment type="caution">
    <text evidence="5">The sequence shown here is derived from an EMBL/GenBank/DDBJ whole genome shotgun (WGS) entry which is preliminary data.</text>
</comment>
<reference evidence="5 6" key="1">
    <citation type="submission" date="2020-08" db="EMBL/GenBank/DDBJ databases">
        <authorList>
            <person name="Hejnol A."/>
        </authorList>
    </citation>
    <scope>NUCLEOTIDE SEQUENCE [LARGE SCALE GENOMIC DNA]</scope>
</reference>
<feature type="region of interest" description="Disordered" evidence="3">
    <location>
        <begin position="196"/>
        <end position="219"/>
    </location>
</feature>